<evidence type="ECO:0000313" key="1">
    <source>
        <dbReference type="EMBL" id="KYQ70710.1"/>
    </source>
</evidence>
<organism evidence="1 2">
    <name type="scientific">Acinetobacter pragensis</name>
    <dbReference type="NCBI Taxonomy" id="1806892"/>
    <lineage>
        <taxon>Bacteria</taxon>
        <taxon>Pseudomonadati</taxon>
        <taxon>Pseudomonadota</taxon>
        <taxon>Gammaproteobacteria</taxon>
        <taxon>Moraxellales</taxon>
        <taxon>Moraxellaceae</taxon>
        <taxon>Acinetobacter</taxon>
    </lineage>
</organism>
<dbReference type="Proteomes" id="UP000076276">
    <property type="component" value="Unassembled WGS sequence"/>
</dbReference>
<name>A0A151XY22_9GAMM</name>
<dbReference type="AlphaFoldDB" id="A0A151XY22"/>
<protein>
    <submittedName>
        <fullName evidence="1">Uncharacterized protein</fullName>
    </submittedName>
</protein>
<gene>
    <name evidence="1" type="ORF">AZH43_17405</name>
</gene>
<comment type="caution">
    <text evidence="1">The sequence shown here is derived from an EMBL/GenBank/DDBJ whole genome shotgun (WGS) entry which is preliminary data.</text>
</comment>
<evidence type="ECO:0000313" key="2">
    <source>
        <dbReference type="Proteomes" id="UP000076276"/>
    </source>
</evidence>
<dbReference type="EMBL" id="LUAW01000046">
    <property type="protein sequence ID" value="KYQ70710.1"/>
    <property type="molecule type" value="Genomic_DNA"/>
</dbReference>
<dbReference type="RefSeq" id="WP_067671756.1">
    <property type="nucleotide sequence ID" value="NZ_CBCSIK010000003.1"/>
</dbReference>
<sequence>MNYIPCFLIGFVFFCLGYLISDFRHSTGTASEVTVISDAQKTTKSNREQEWEKLFQQNSSAADIQKQLKSQKAYAKELIAMTSSEQIGHYLDRAFPDYDMSDIQNKRQFALRFLEEWTNAKNNMEDELKGVAYVTLHEGWNGHPEAAPEAVYERQQLYAHFDTLGKFPNTTQVMVRWSNQTTQDVLLFTPQHINGSSQNWVSFTPIEGWRPGHYDVKYYQMNNQMTPIAQTSFHIKEIIH</sequence>
<accession>A0A151XY22</accession>
<reference evidence="1 2" key="1">
    <citation type="submission" date="2016-03" db="EMBL/GenBank/DDBJ databases">
        <title>Acinetobacter genomospecies 28 strain ANC 4149.</title>
        <authorList>
            <person name="Radolfova-Krizova L."/>
            <person name="Nemec A."/>
        </authorList>
    </citation>
    <scope>NUCLEOTIDE SEQUENCE [LARGE SCALE GENOMIC DNA]</scope>
    <source>
        <strain evidence="1 2">ANC 4149</strain>
    </source>
</reference>
<proteinExistence type="predicted"/>
<dbReference type="OrthoDB" id="6694113at2"/>
<keyword evidence="2" id="KW-1185">Reference proteome</keyword>